<protein>
    <submittedName>
        <fullName evidence="1">Uncharacterized protein</fullName>
    </submittedName>
</protein>
<dbReference type="Proteomes" id="UP000288805">
    <property type="component" value="Unassembled WGS sequence"/>
</dbReference>
<name>A0A438JC74_VITVI</name>
<proteinExistence type="predicted"/>
<organism evidence="1 2">
    <name type="scientific">Vitis vinifera</name>
    <name type="common">Grape</name>
    <dbReference type="NCBI Taxonomy" id="29760"/>
    <lineage>
        <taxon>Eukaryota</taxon>
        <taxon>Viridiplantae</taxon>
        <taxon>Streptophyta</taxon>
        <taxon>Embryophyta</taxon>
        <taxon>Tracheophyta</taxon>
        <taxon>Spermatophyta</taxon>
        <taxon>Magnoliopsida</taxon>
        <taxon>eudicotyledons</taxon>
        <taxon>Gunneridae</taxon>
        <taxon>Pentapetalae</taxon>
        <taxon>rosids</taxon>
        <taxon>Vitales</taxon>
        <taxon>Vitaceae</taxon>
        <taxon>Viteae</taxon>
        <taxon>Vitis</taxon>
    </lineage>
</organism>
<sequence length="56" mass="6352">MQGRRMTKIVYGVIIARNHNTQEIAAGKFMGDQRIYPRTLEKVMVGIMVVEDKVGT</sequence>
<accession>A0A438JC74</accession>
<dbReference type="EMBL" id="QGNW01000050">
    <property type="protein sequence ID" value="RVX06558.1"/>
    <property type="molecule type" value="Genomic_DNA"/>
</dbReference>
<gene>
    <name evidence="1" type="ORF">CK203_029607</name>
</gene>
<dbReference type="AlphaFoldDB" id="A0A438JC74"/>
<comment type="caution">
    <text evidence="1">The sequence shown here is derived from an EMBL/GenBank/DDBJ whole genome shotgun (WGS) entry which is preliminary data.</text>
</comment>
<evidence type="ECO:0000313" key="2">
    <source>
        <dbReference type="Proteomes" id="UP000288805"/>
    </source>
</evidence>
<evidence type="ECO:0000313" key="1">
    <source>
        <dbReference type="EMBL" id="RVX06558.1"/>
    </source>
</evidence>
<reference evidence="1 2" key="1">
    <citation type="journal article" date="2018" name="PLoS Genet.">
        <title>Population sequencing reveals clonal diversity and ancestral inbreeding in the grapevine cultivar Chardonnay.</title>
        <authorList>
            <person name="Roach M.J."/>
            <person name="Johnson D.L."/>
            <person name="Bohlmann J."/>
            <person name="van Vuuren H.J."/>
            <person name="Jones S.J."/>
            <person name="Pretorius I.S."/>
            <person name="Schmidt S.A."/>
            <person name="Borneman A.R."/>
        </authorList>
    </citation>
    <scope>NUCLEOTIDE SEQUENCE [LARGE SCALE GENOMIC DNA]</scope>
    <source>
        <strain evidence="2">cv. Chardonnay</strain>
        <tissue evidence="1">Leaf</tissue>
    </source>
</reference>